<protein>
    <submittedName>
        <fullName evidence="2">Uncharacterized protein</fullName>
    </submittedName>
</protein>
<comment type="caution">
    <text evidence="2">The sequence shown here is derived from an EMBL/GenBank/DDBJ whole genome shotgun (WGS) entry which is preliminary data.</text>
</comment>
<feature type="region of interest" description="Disordered" evidence="1">
    <location>
        <begin position="43"/>
        <end position="73"/>
    </location>
</feature>
<reference evidence="2 3" key="1">
    <citation type="submission" date="2024-03" db="EMBL/GenBank/DDBJ databases">
        <authorList>
            <person name="Martinez-Hernandez J."/>
        </authorList>
    </citation>
    <scope>NUCLEOTIDE SEQUENCE [LARGE SCALE GENOMIC DNA]</scope>
</reference>
<dbReference type="Proteomes" id="UP001497480">
    <property type="component" value="Unassembled WGS sequence"/>
</dbReference>
<dbReference type="AlphaFoldDB" id="A0AAV1WLP1"/>
<dbReference type="EMBL" id="CAXHTB010000007">
    <property type="protein sequence ID" value="CAL0309997.1"/>
    <property type="molecule type" value="Genomic_DNA"/>
</dbReference>
<evidence type="ECO:0000313" key="2">
    <source>
        <dbReference type="EMBL" id="CAL0309997.1"/>
    </source>
</evidence>
<name>A0AAV1WLP1_LUPLU</name>
<proteinExistence type="predicted"/>
<feature type="compositionally biased region" description="Polar residues" evidence="1">
    <location>
        <begin position="142"/>
        <end position="153"/>
    </location>
</feature>
<evidence type="ECO:0000256" key="1">
    <source>
        <dbReference type="SAM" id="MobiDB-lite"/>
    </source>
</evidence>
<gene>
    <name evidence="2" type="ORF">LLUT_LOCUS11057</name>
</gene>
<sequence>MVELPSPTHPSRRSQSQTLLWSLSPVGPPLPIQSSSRVSLQLPFLLPSQPSPPLAPPASKRNSHGSVLSPIAEQGWGNPASLATRYRTYAAGPSFADTKPFGFGPDFGARPPPPPPPEVDMRMNEWAEKKRRMKMVHGQKSAFPSTSPGTGIKQNEGGVSKPINIPNANAGVLVKQEECHQLSLADEYGLPKEWTY</sequence>
<organism evidence="2 3">
    <name type="scientific">Lupinus luteus</name>
    <name type="common">European yellow lupine</name>
    <dbReference type="NCBI Taxonomy" id="3873"/>
    <lineage>
        <taxon>Eukaryota</taxon>
        <taxon>Viridiplantae</taxon>
        <taxon>Streptophyta</taxon>
        <taxon>Embryophyta</taxon>
        <taxon>Tracheophyta</taxon>
        <taxon>Spermatophyta</taxon>
        <taxon>Magnoliopsida</taxon>
        <taxon>eudicotyledons</taxon>
        <taxon>Gunneridae</taxon>
        <taxon>Pentapetalae</taxon>
        <taxon>rosids</taxon>
        <taxon>fabids</taxon>
        <taxon>Fabales</taxon>
        <taxon>Fabaceae</taxon>
        <taxon>Papilionoideae</taxon>
        <taxon>50 kb inversion clade</taxon>
        <taxon>genistoids sensu lato</taxon>
        <taxon>core genistoids</taxon>
        <taxon>Genisteae</taxon>
        <taxon>Lupinus</taxon>
    </lineage>
</organism>
<evidence type="ECO:0000313" key="3">
    <source>
        <dbReference type="Proteomes" id="UP001497480"/>
    </source>
</evidence>
<feature type="region of interest" description="Disordered" evidence="1">
    <location>
        <begin position="1"/>
        <end position="26"/>
    </location>
</feature>
<feature type="region of interest" description="Disordered" evidence="1">
    <location>
        <begin position="138"/>
        <end position="162"/>
    </location>
</feature>
<keyword evidence="3" id="KW-1185">Reference proteome</keyword>
<accession>A0AAV1WLP1</accession>